<dbReference type="Proteomes" id="UP000553888">
    <property type="component" value="Unassembled WGS sequence"/>
</dbReference>
<evidence type="ECO:0000259" key="8">
    <source>
        <dbReference type="Pfam" id="PF05140"/>
    </source>
</evidence>
<dbReference type="RefSeq" id="WP_179564335.1">
    <property type="nucleotide sequence ID" value="NZ_JACBZY010000001.1"/>
</dbReference>
<name>A0A852Y6S8_9MICO</name>
<dbReference type="PANTHER" id="PTHR31566">
    <property type="entry name" value="CYTOCHROME C BIOGENESIS PROTEIN CCS1, CHLOROPLASTIC"/>
    <property type="match status" value="1"/>
</dbReference>
<organism evidence="9 10">
    <name type="scientific">Schumannella luteola</name>
    <dbReference type="NCBI Taxonomy" id="472059"/>
    <lineage>
        <taxon>Bacteria</taxon>
        <taxon>Bacillati</taxon>
        <taxon>Actinomycetota</taxon>
        <taxon>Actinomycetes</taxon>
        <taxon>Micrococcales</taxon>
        <taxon>Microbacteriaceae</taxon>
        <taxon>Schumannella</taxon>
    </lineage>
</organism>
<dbReference type="PANTHER" id="PTHR31566:SF0">
    <property type="entry name" value="CYTOCHROME C BIOGENESIS PROTEIN CCS1, CHLOROPLASTIC"/>
    <property type="match status" value="1"/>
</dbReference>
<feature type="transmembrane region" description="Helical" evidence="7">
    <location>
        <begin position="144"/>
        <end position="163"/>
    </location>
</feature>
<protein>
    <submittedName>
        <fullName evidence="9">Cytochrome c biogenesis protein</fullName>
    </submittedName>
</protein>
<dbReference type="AlphaFoldDB" id="A0A852Y6S8"/>
<gene>
    <name evidence="9" type="ORF">BJ979_000198</name>
</gene>
<dbReference type="EMBL" id="JACBZY010000001">
    <property type="protein sequence ID" value="NYG97572.1"/>
    <property type="molecule type" value="Genomic_DNA"/>
</dbReference>
<evidence type="ECO:0000313" key="10">
    <source>
        <dbReference type="Proteomes" id="UP000553888"/>
    </source>
</evidence>
<keyword evidence="3" id="KW-0201">Cytochrome c-type biogenesis</keyword>
<reference evidence="9 10" key="1">
    <citation type="submission" date="2020-07" db="EMBL/GenBank/DDBJ databases">
        <title>Sequencing the genomes of 1000 actinobacteria strains.</title>
        <authorList>
            <person name="Klenk H.-P."/>
        </authorList>
    </citation>
    <scope>NUCLEOTIDE SEQUENCE [LARGE SCALE GENOMIC DNA]</scope>
    <source>
        <strain evidence="9 10">DSM 23141</strain>
    </source>
</reference>
<feature type="domain" description="ResB-like" evidence="8">
    <location>
        <begin position="88"/>
        <end position="565"/>
    </location>
</feature>
<dbReference type="GO" id="GO:0016020">
    <property type="term" value="C:membrane"/>
    <property type="evidence" value="ECO:0007669"/>
    <property type="project" value="UniProtKB-SubCell"/>
</dbReference>
<feature type="transmembrane region" description="Helical" evidence="7">
    <location>
        <begin position="240"/>
        <end position="261"/>
    </location>
</feature>
<feature type="region of interest" description="Disordered" evidence="6">
    <location>
        <begin position="1"/>
        <end position="67"/>
    </location>
</feature>
<evidence type="ECO:0000313" key="9">
    <source>
        <dbReference type="EMBL" id="NYG97572.1"/>
    </source>
</evidence>
<comment type="caution">
    <text evidence="9">The sequence shown here is derived from an EMBL/GenBank/DDBJ whole genome shotgun (WGS) entry which is preliminary data.</text>
</comment>
<keyword evidence="5 7" id="KW-0472">Membrane</keyword>
<accession>A0A852Y6S8</accession>
<evidence type="ECO:0000256" key="2">
    <source>
        <dbReference type="ARBA" id="ARBA00022692"/>
    </source>
</evidence>
<feature type="compositionally biased region" description="Basic and acidic residues" evidence="6">
    <location>
        <begin position="1"/>
        <end position="18"/>
    </location>
</feature>
<evidence type="ECO:0000256" key="1">
    <source>
        <dbReference type="ARBA" id="ARBA00004141"/>
    </source>
</evidence>
<dbReference type="Pfam" id="PF05140">
    <property type="entry name" value="ResB"/>
    <property type="match status" value="1"/>
</dbReference>
<comment type="subcellular location">
    <subcellularLocation>
        <location evidence="1">Membrane</location>
        <topology evidence="1">Multi-pass membrane protein</topology>
    </subcellularLocation>
</comment>
<feature type="transmembrane region" description="Helical" evidence="7">
    <location>
        <begin position="90"/>
        <end position="108"/>
    </location>
</feature>
<evidence type="ECO:0000256" key="6">
    <source>
        <dbReference type="SAM" id="MobiDB-lite"/>
    </source>
</evidence>
<keyword evidence="2 7" id="KW-0812">Transmembrane</keyword>
<dbReference type="InterPro" id="IPR023494">
    <property type="entry name" value="Cyt_c_bgen_Ccs1/CcsB/ResB"/>
</dbReference>
<feature type="transmembrane region" description="Helical" evidence="7">
    <location>
        <begin position="513"/>
        <end position="531"/>
    </location>
</feature>
<dbReference type="GO" id="GO:0017004">
    <property type="term" value="P:cytochrome complex assembly"/>
    <property type="evidence" value="ECO:0007669"/>
    <property type="project" value="UniProtKB-KW"/>
</dbReference>
<evidence type="ECO:0000256" key="3">
    <source>
        <dbReference type="ARBA" id="ARBA00022748"/>
    </source>
</evidence>
<evidence type="ECO:0000256" key="5">
    <source>
        <dbReference type="ARBA" id="ARBA00023136"/>
    </source>
</evidence>
<dbReference type="InterPro" id="IPR007816">
    <property type="entry name" value="ResB-like_domain"/>
</dbReference>
<proteinExistence type="predicted"/>
<evidence type="ECO:0000256" key="4">
    <source>
        <dbReference type="ARBA" id="ARBA00022989"/>
    </source>
</evidence>
<evidence type="ECO:0000256" key="7">
    <source>
        <dbReference type="SAM" id="Phobius"/>
    </source>
</evidence>
<sequence>MSPRSEDDRPEDDVTRDAKKTRKSAGRSSADPLRPSDYIGSDDEALTRPERTPRAGKGGADAGSDAPTAAKLNPLEWIRFFWRQLTSMRTALVLLLLLALAAVPGSLVPQNSADPNGVIQYKTQNPEAFKILDALQVFDTYTSFWFSAIYLLLFVSLIGCIIPRTTHHLKALRTKPPTTPARLSRLAAHLQTTADATPETAIDEAAKLLKRQGYRVERYDRRGRVSVSAERGYLRETGNLIFHTGLLLILLLVAVGGGFIYTGEKLLVQGQSFTNTLSSYDTWSPGRFFDESQLNPYSLRLDGFDDKYSVDKLTGVSHPEDYTAKVSTRSLDGTWTKQEIKVNEPLAVGGTQVYLLGNGYAPVLKVTDADGNVVFDDAVPFRSQDTNLTGLGVLKVPDGLKKQAGFIGFFYPTPLETKTGGFQSVYPGTSSASLVSLQMYVGDLGLDTGAPVNAYDLDLDKLTQVAGRDSDTDTLQMRLGEKATLPEGLGTIEFTGIKRYIGVSIHHDPVQGFVLALAVISILGLLISLFIPRRRVWVAATADEGGGAVLEYAALARGDDPRLDDAVLEIEKQLAKRLRARAREAASESSS</sequence>
<keyword evidence="10" id="KW-1185">Reference proteome</keyword>
<keyword evidence="4 7" id="KW-1133">Transmembrane helix</keyword>